<proteinExistence type="predicted"/>
<dbReference type="RefSeq" id="XP_051609181.1">
    <property type="nucleotide sequence ID" value="XM_051751568.1"/>
</dbReference>
<feature type="compositionally biased region" description="Acidic residues" evidence="1">
    <location>
        <begin position="49"/>
        <end position="67"/>
    </location>
</feature>
<accession>A0AAD5FZ39</accession>
<reference evidence="2 3" key="1">
    <citation type="journal article" date="2022" name="DNA Res.">
        <title>Genome analysis of five recently described species of the CUG-Ser clade uncovers Candida theae as a new hybrid lineage with pathogenic potential in the Candida parapsilosis species complex.</title>
        <authorList>
            <person name="Mixao V."/>
            <person name="Del Olmo V."/>
            <person name="Hegedusova E."/>
            <person name="Saus E."/>
            <person name="Pryszcz L."/>
            <person name="Cillingova A."/>
            <person name="Nosek J."/>
            <person name="Gabaldon T."/>
        </authorList>
    </citation>
    <scope>NUCLEOTIDE SEQUENCE [LARGE SCALE GENOMIC DNA]</scope>
    <source>
        <strain evidence="2 3">CBS 12239</strain>
    </source>
</reference>
<evidence type="ECO:0000256" key="1">
    <source>
        <dbReference type="SAM" id="MobiDB-lite"/>
    </source>
</evidence>
<keyword evidence="3" id="KW-1185">Reference proteome</keyword>
<organism evidence="2 3">
    <name type="scientific">Candida theae</name>
    <dbReference type="NCBI Taxonomy" id="1198502"/>
    <lineage>
        <taxon>Eukaryota</taxon>
        <taxon>Fungi</taxon>
        <taxon>Dikarya</taxon>
        <taxon>Ascomycota</taxon>
        <taxon>Saccharomycotina</taxon>
        <taxon>Pichiomycetes</taxon>
        <taxon>Debaryomycetaceae</taxon>
        <taxon>Candida/Lodderomyces clade</taxon>
        <taxon>Candida</taxon>
    </lineage>
</organism>
<sequence length="88" mass="10348">MKLYSTFTAYSILRKVLLSARAAGCNKIFLITPNQMYCIKIDQQYVRPDEEDDEDGEEYEEADEAEGGEGPYRQNEEVRDRYVFNFFN</sequence>
<name>A0AAD5FZ39_9ASCO</name>
<evidence type="ECO:0000313" key="2">
    <source>
        <dbReference type="EMBL" id="KAI5958838.1"/>
    </source>
</evidence>
<dbReference type="AlphaFoldDB" id="A0AAD5FZ39"/>
<protein>
    <submittedName>
        <fullName evidence="2">Uncharacterized protein</fullName>
    </submittedName>
</protein>
<feature type="region of interest" description="Disordered" evidence="1">
    <location>
        <begin position="47"/>
        <end position="79"/>
    </location>
</feature>
<dbReference type="EMBL" id="JAIHNG010000115">
    <property type="protein sequence ID" value="KAI5958838.1"/>
    <property type="molecule type" value="Genomic_DNA"/>
</dbReference>
<comment type="caution">
    <text evidence="2">The sequence shown here is derived from an EMBL/GenBank/DDBJ whole genome shotgun (WGS) entry which is preliminary data.</text>
</comment>
<dbReference type="Proteomes" id="UP001204833">
    <property type="component" value="Unassembled WGS sequence"/>
</dbReference>
<gene>
    <name evidence="2" type="ORF">KGF57_002272</name>
</gene>
<evidence type="ECO:0000313" key="3">
    <source>
        <dbReference type="Proteomes" id="UP001204833"/>
    </source>
</evidence>
<dbReference type="GeneID" id="76150331"/>